<name>A0A6H1ZTA2_9ZZZZ</name>
<protein>
    <submittedName>
        <fullName evidence="1">Putative HNH endonuclease</fullName>
    </submittedName>
</protein>
<dbReference type="InterPro" id="IPR003615">
    <property type="entry name" value="HNH_nuc"/>
</dbReference>
<organism evidence="1">
    <name type="scientific">viral metagenome</name>
    <dbReference type="NCBI Taxonomy" id="1070528"/>
    <lineage>
        <taxon>unclassified sequences</taxon>
        <taxon>metagenomes</taxon>
        <taxon>organismal metagenomes</taxon>
    </lineage>
</organism>
<gene>
    <name evidence="1" type="ORF">TM448A01761_0003</name>
</gene>
<proteinExistence type="predicted"/>
<reference evidence="1" key="1">
    <citation type="submission" date="2020-03" db="EMBL/GenBank/DDBJ databases">
        <title>The deep terrestrial virosphere.</title>
        <authorList>
            <person name="Holmfeldt K."/>
            <person name="Nilsson E."/>
            <person name="Simone D."/>
            <person name="Lopez-Fernandez M."/>
            <person name="Wu X."/>
            <person name="de Brujin I."/>
            <person name="Lundin D."/>
            <person name="Andersson A."/>
            <person name="Bertilsson S."/>
            <person name="Dopson M."/>
        </authorList>
    </citation>
    <scope>NUCLEOTIDE SEQUENCE</scope>
    <source>
        <strain evidence="1">TM448A01761</strain>
    </source>
</reference>
<keyword evidence="1" id="KW-0378">Hydrolase</keyword>
<dbReference type="GO" id="GO:0004519">
    <property type="term" value="F:endonuclease activity"/>
    <property type="evidence" value="ECO:0007669"/>
    <property type="project" value="UniProtKB-KW"/>
</dbReference>
<dbReference type="EMBL" id="MT144195">
    <property type="protein sequence ID" value="QJA50430.1"/>
    <property type="molecule type" value="Genomic_DNA"/>
</dbReference>
<dbReference type="Gene3D" id="1.10.30.50">
    <property type="match status" value="1"/>
</dbReference>
<accession>A0A6H1ZTA2</accession>
<dbReference type="CDD" id="cd00085">
    <property type="entry name" value="HNHc"/>
    <property type="match status" value="1"/>
</dbReference>
<dbReference type="AlphaFoldDB" id="A0A6H1ZTA2"/>
<evidence type="ECO:0000313" key="1">
    <source>
        <dbReference type="EMBL" id="QJA50430.1"/>
    </source>
</evidence>
<keyword evidence="1" id="KW-0540">Nuclease</keyword>
<keyword evidence="1" id="KW-0255">Endonuclease</keyword>
<sequence length="130" mass="15558">MKEDRLSIYQKYDGKCAYSGTPLDPNWEIEHIKPIRRSLYSGGKPVFPENDNINNVVPVQKLINHYKHSLDLEEFRTWYLGRLHIRLGKLPKNPRTEKGKRRKEYMLKIAEYFGITPEHQFDGKFYFEKL</sequence>